<dbReference type="PANTHER" id="PTHR31017:SF1">
    <property type="entry name" value="LATE SECRETORY PATHWAY PROTEIN AVL9 HOMOLOG"/>
    <property type="match status" value="1"/>
</dbReference>
<dbReference type="PROSITE" id="PS50211">
    <property type="entry name" value="DENN"/>
    <property type="match status" value="1"/>
</dbReference>
<protein>
    <recommendedName>
        <fullName evidence="3">UDENN domain-containing protein</fullName>
    </recommendedName>
</protein>
<feature type="compositionally biased region" description="Basic and acidic residues" evidence="2">
    <location>
        <begin position="128"/>
        <end position="140"/>
    </location>
</feature>
<keyword evidence="5" id="KW-1185">Reference proteome</keyword>
<dbReference type="Pfam" id="PF09794">
    <property type="entry name" value="Avl9"/>
    <property type="match status" value="1"/>
</dbReference>
<gene>
    <name evidence="4" type="ORF">BASA50_009650</name>
</gene>
<evidence type="ECO:0000256" key="1">
    <source>
        <dbReference type="ARBA" id="ARBA00038178"/>
    </source>
</evidence>
<organism evidence="4 5">
    <name type="scientific">Batrachochytrium salamandrivorans</name>
    <dbReference type="NCBI Taxonomy" id="1357716"/>
    <lineage>
        <taxon>Eukaryota</taxon>
        <taxon>Fungi</taxon>
        <taxon>Fungi incertae sedis</taxon>
        <taxon>Chytridiomycota</taxon>
        <taxon>Chytridiomycota incertae sedis</taxon>
        <taxon>Chytridiomycetes</taxon>
        <taxon>Rhizophydiales</taxon>
        <taxon>Rhizophydiales incertae sedis</taxon>
        <taxon>Batrachochytrium</taxon>
    </lineage>
</organism>
<feature type="region of interest" description="Disordered" evidence="2">
    <location>
        <begin position="125"/>
        <end position="149"/>
    </location>
</feature>
<dbReference type="EMBL" id="JAFCIX010000438">
    <property type="protein sequence ID" value="KAH6589947.1"/>
    <property type="molecule type" value="Genomic_DNA"/>
</dbReference>
<dbReference type="Proteomes" id="UP001648503">
    <property type="component" value="Unassembled WGS sequence"/>
</dbReference>
<proteinExistence type="inferred from homology"/>
<comment type="caution">
    <text evidence="4">The sequence shown here is derived from an EMBL/GenBank/DDBJ whole genome shotgun (WGS) entry which is preliminary data.</text>
</comment>
<comment type="similarity">
    <text evidence="1">Belongs to the AVL9 family.</text>
</comment>
<evidence type="ECO:0000313" key="5">
    <source>
        <dbReference type="Proteomes" id="UP001648503"/>
    </source>
</evidence>
<dbReference type="InterPro" id="IPR018307">
    <property type="entry name" value="ABL9/DENND6_dom"/>
</dbReference>
<dbReference type="InterPro" id="IPR037516">
    <property type="entry name" value="Tripartite_DENN"/>
</dbReference>
<feature type="domain" description="UDENN" evidence="3">
    <location>
        <begin position="157"/>
        <end position="612"/>
    </location>
</feature>
<sequence length="718" mass="79860">MAEMRRNTEATVSVAYAFRSQMMTTGSSPKPSHTTRLQLLLQVELLLQPSSVLPVPSSLSPFALASRTEASTAHGTSPAPAIPTHVPDVAPAAVDLAMDTPVANMQPATAEVTESVSLAEDAFGQISDSRDSISQNDDRSASGPSLSEPADSQKIILHVLCVAFHHRNGPMVEYAHPPFPSLAHSRRITDSTDTKMAVELPDEWSFMPFMCLPDGAHASTEEFIYFHLPPVPSWTKYPQSTLFGLACFRQIDAKDLLNKTADVTRTKVQKAVVVLASQPILGSIRSKLGLVTQAFFAQRDFTKIEILDTLYENLDASVRMPFTDSLLYTGISLRELLFKFRHKTLQFVKLLLLGKRILFFGQKVERLSAYQYGLISLFPELLRHLEDVGSPQLKNVDIKKSVNRKSLLVSSNRSMDLLREYNTESHKAKMIQLGHPLRLFGENAFFQPYIPLQQIDVIMSPSIKTFLVGTSNSIFTHHRGCALDLVVHADTGNLEFINPQVSQLVSLTSADRKFMDELLRPVLSSWMDEDDMTMHQQIDFEGSDEDIRSRFETYITQMLASVKYDQDTALFNPETGAKKLDHVSEFHLPFIKAWELSHSFTIWASVVDKDALQMINPGHPYHGYSALGEISTHFTAKLSEFSRNISPIQNNLTKAISTASGAVAATVSDAVTIISDPTQQENIQGGRVAEPAKPSSANQLFGNLSSWYTQRRKEWASE</sequence>
<evidence type="ECO:0000256" key="2">
    <source>
        <dbReference type="SAM" id="MobiDB-lite"/>
    </source>
</evidence>
<evidence type="ECO:0000313" key="4">
    <source>
        <dbReference type="EMBL" id="KAH6589947.1"/>
    </source>
</evidence>
<accession>A0ABQ8F0H3</accession>
<reference evidence="4 5" key="1">
    <citation type="submission" date="2021-02" db="EMBL/GenBank/DDBJ databases">
        <title>Variation within the Batrachochytrium salamandrivorans European outbreak.</title>
        <authorList>
            <person name="Kelly M."/>
            <person name="Pasmans F."/>
            <person name="Shea T.P."/>
            <person name="Munoz J.F."/>
            <person name="Carranza S."/>
            <person name="Cuomo C.A."/>
            <person name="Martel A."/>
        </authorList>
    </citation>
    <scope>NUCLEOTIDE SEQUENCE [LARGE SCALE GENOMIC DNA]</scope>
    <source>
        <strain evidence="4 5">AMFP18/2</strain>
    </source>
</reference>
<evidence type="ECO:0000259" key="3">
    <source>
        <dbReference type="PROSITE" id="PS50211"/>
    </source>
</evidence>
<name>A0ABQ8F0H3_9FUNG</name>
<dbReference type="InterPro" id="IPR051731">
    <property type="entry name" value="DENND11/AVL9_GEFs"/>
</dbReference>
<dbReference type="PANTHER" id="PTHR31017">
    <property type="entry name" value="LATE SECRETORY PATHWAY PROTEIN AVL9-RELATED"/>
    <property type="match status" value="1"/>
</dbReference>